<dbReference type="InterPro" id="IPR012337">
    <property type="entry name" value="RNaseH-like_sf"/>
</dbReference>
<dbReference type="Pfam" id="PF01609">
    <property type="entry name" value="DDE_Tnp_1"/>
    <property type="match status" value="1"/>
</dbReference>
<gene>
    <name evidence="2" type="ORF">P0O24_03870</name>
</gene>
<accession>A0ABT5XDI3</accession>
<dbReference type="InterPro" id="IPR002559">
    <property type="entry name" value="Transposase_11"/>
</dbReference>
<keyword evidence="3" id="KW-1185">Reference proteome</keyword>
<dbReference type="Proteomes" id="UP001215956">
    <property type="component" value="Unassembled WGS sequence"/>
</dbReference>
<reference evidence="2 3" key="1">
    <citation type="submission" date="2023-03" db="EMBL/GenBank/DDBJ databases">
        <title>Whole genome sequencing of Methanotrichaceae archaeon M04Ac.</title>
        <authorList>
            <person name="Khomyakova M.A."/>
            <person name="Merkel A.Y."/>
            <person name="Slobodkin A.I."/>
        </authorList>
    </citation>
    <scope>NUCLEOTIDE SEQUENCE [LARGE SCALE GENOMIC DNA]</scope>
    <source>
        <strain evidence="2 3">M04Ac</strain>
    </source>
</reference>
<proteinExistence type="predicted"/>
<evidence type="ECO:0000313" key="3">
    <source>
        <dbReference type="Proteomes" id="UP001215956"/>
    </source>
</evidence>
<comment type="caution">
    <text evidence="2">The sequence shown here is derived from an EMBL/GenBank/DDBJ whole genome shotgun (WGS) entry which is preliminary data.</text>
</comment>
<protein>
    <submittedName>
        <fullName evidence="2">Transposase</fullName>
    </submittedName>
</protein>
<organism evidence="2 3">
    <name type="scientific">Candidatus Methanocrinis alkalitolerans</name>
    <dbReference type="NCBI Taxonomy" id="3033395"/>
    <lineage>
        <taxon>Archaea</taxon>
        <taxon>Methanobacteriati</taxon>
        <taxon>Methanobacteriota</taxon>
        <taxon>Stenosarchaea group</taxon>
        <taxon>Methanomicrobia</taxon>
        <taxon>Methanotrichales</taxon>
        <taxon>Methanotrichaceae</taxon>
        <taxon>Methanocrinis</taxon>
    </lineage>
</organism>
<evidence type="ECO:0000313" key="2">
    <source>
        <dbReference type="EMBL" id="MDF0592716.1"/>
    </source>
</evidence>
<dbReference type="RefSeq" id="WP_316968498.1">
    <property type="nucleotide sequence ID" value="NZ_JARFPL010000009.1"/>
</dbReference>
<name>A0ABT5XDI3_9EURY</name>
<evidence type="ECO:0000259" key="1">
    <source>
        <dbReference type="Pfam" id="PF01609"/>
    </source>
</evidence>
<sequence>MVTSSKDMPVQEMYELYKKRDRVEKLFDAYKNVLDADRLYLQDDESVFGHVFISFLSLYAYWKLEAMLKNAKLNRKISPTDLLLQYSKVYHIKIGKRTLISEIPKKVRDLEGKLGLGIFPIE</sequence>
<dbReference type="EMBL" id="JARFPL010000009">
    <property type="protein sequence ID" value="MDF0592716.1"/>
    <property type="molecule type" value="Genomic_DNA"/>
</dbReference>
<dbReference type="SUPFAM" id="SSF53098">
    <property type="entry name" value="Ribonuclease H-like"/>
    <property type="match status" value="1"/>
</dbReference>
<feature type="domain" description="Transposase IS4-like" evidence="1">
    <location>
        <begin position="2"/>
        <end position="58"/>
    </location>
</feature>